<accession>A0ABP4RR61</accession>
<feature type="signal peptide" evidence="3">
    <location>
        <begin position="1"/>
        <end position="19"/>
    </location>
</feature>
<comment type="caution">
    <text evidence="6">The sequence shown here is derived from an EMBL/GenBank/DDBJ whole genome shotgun (WGS) entry which is preliminary data.</text>
</comment>
<protein>
    <submittedName>
        <fullName evidence="6">Class I poly(R)-hydroxyalkanoic acid synthase</fullName>
    </submittedName>
</protein>
<evidence type="ECO:0000256" key="3">
    <source>
        <dbReference type="SAM" id="SignalP"/>
    </source>
</evidence>
<keyword evidence="1" id="KW-0808">Transferase</keyword>
<dbReference type="InterPro" id="IPR029058">
    <property type="entry name" value="AB_hydrolase_fold"/>
</dbReference>
<organism evidence="6 7">
    <name type="scientific">Fodinicola feengrottensis</name>
    <dbReference type="NCBI Taxonomy" id="435914"/>
    <lineage>
        <taxon>Bacteria</taxon>
        <taxon>Bacillati</taxon>
        <taxon>Actinomycetota</taxon>
        <taxon>Actinomycetes</taxon>
        <taxon>Mycobacteriales</taxon>
        <taxon>Fodinicola</taxon>
    </lineage>
</organism>
<dbReference type="Proteomes" id="UP001500618">
    <property type="component" value="Unassembled WGS sequence"/>
</dbReference>
<keyword evidence="3" id="KW-0732">Signal</keyword>
<keyword evidence="7" id="KW-1185">Reference proteome</keyword>
<dbReference type="EMBL" id="BAAANY010000001">
    <property type="protein sequence ID" value="GAA1658480.1"/>
    <property type="molecule type" value="Genomic_DNA"/>
</dbReference>
<dbReference type="PANTHER" id="PTHR36837:SF5">
    <property type="entry name" value="POLY-3-HYDROXYBUTYRATE SYNTHASE"/>
    <property type="match status" value="1"/>
</dbReference>
<keyword evidence="2" id="KW-0012">Acyltransferase</keyword>
<reference evidence="7" key="1">
    <citation type="journal article" date="2019" name="Int. J. Syst. Evol. Microbiol.">
        <title>The Global Catalogue of Microorganisms (GCM) 10K type strain sequencing project: providing services to taxonomists for standard genome sequencing and annotation.</title>
        <authorList>
            <consortium name="The Broad Institute Genomics Platform"/>
            <consortium name="The Broad Institute Genome Sequencing Center for Infectious Disease"/>
            <person name="Wu L."/>
            <person name="Ma J."/>
        </authorList>
    </citation>
    <scope>NUCLEOTIDE SEQUENCE [LARGE SCALE GENOMIC DNA]</scope>
    <source>
        <strain evidence="7">JCM 14718</strain>
    </source>
</reference>
<dbReference type="InterPro" id="IPR010941">
    <property type="entry name" value="PhaC_N"/>
</dbReference>
<dbReference type="InterPro" id="IPR051321">
    <property type="entry name" value="PHA/PHB_synthase"/>
</dbReference>
<dbReference type="Pfam" id="PF07167">
    <property type="entry name" value="PhaC_N"/>
    <property type="match status" value="1"/>
</dbReference>
<dbReference type="RefSeq" id="WP_344306658.1">
    <property type="nucleotide sequence ID" value="NZ_BAAANY010000001.1"/>
</dbReference>
<evidence type="ECO:0000256" key="2">
    <source>
        <dbReference type="ARBA" id="ARBA00023315"/>
    </source>
</evidence>
<dbReference type="SUPFAM" id="SSF53474">
    <property type="entry name" value="alpha/beta-Hydrolases"/>
    <property type="match status" value="1"/>
</dbReference>
<name>A0ABP4RR61_9ACTN</name>
<evidence type="ECO:0000313" key="7">
    <source>
        <dbReference type="Proteomes" id="UP001500618"/>
    </source>
</evidence>
<evidence type="ECO:0000313" key="6">
    <source>
        <dbReference type="EMBL" id="GAA1658480.1"/>
    </source>
</evidence>
<evidence type="ECO:0000259" key="4">
    <source>
        <dbReference type="Pfam" id="PF00561"/>
    </source>
</evidence>
<feature type="domain" description="Poly-beta-hydroxybutyrate polymerase N-terminal" evidence="5">
    <location>
        <begin position="96"/>
        <end position="264"/>
    </location>
</feature>
<feature type="domain" description="AB hydrolase-1" evidence="4">
    <location>
        <begin position="268"/>
        <end position="506"/>
    </location>
</feature>
<feature type="chain" id="PRO_5045863878" evidence="3">
    <location>
        <begin position="20"/>
        <end position="583"/>
    </location>
</feature>
<dbReference type="Gene3D" id="3.40.50.1820">
    <property type="entry name" value="alpha/beta hydrolase"/>
    <property type="match status" value="1"/>
</dbReference>
<dbReference type="InterPro" id="IPR000073">
    <property type="entry name" value="AB_hydrolase_1"/>
</dbReference>
<dbReference type="Pfam" id="PF00561">
    <property type="entry name" value="Abhydrolase_1"/>
    <property type="match status" value="1"/>
</dbReference>
<dbReference type="PANTHER" id="PTHR36837">
    <property type="entry name" value="POLY(3-HYDROXYALKANOATE) POLYMERASE SUBUNIT PHAC"/>
    <property type="match status" value="1"/>
</dbReference>
<evidence type="ECO:0000256" key="1">
    <source>
        <dbReference type="ARBA" id="ARBA00022679"/>
    </source>
</evidence>
<proteinExistence type="predicted"/>
<gene>
    <name evidence="6" type="ORF">GCM10009765_04870</name>
</gene>
<evidence type="ECO:0000259" key="5">
    <source>
        <dbReference type="Pfam" id="PF07167"/>
    </source>
</evidence>
<sequence>MAFSFGTVLSIAAALPATAIGQVQQAWNSSDLPARIDPAGLGDGLAELGRAIGREPALLARVVTEAAGDSVRLTIVAALRAIGMELEEEIEYDRDDPRFADPAWLHNPWYFHWAQQHSAGVRHLRQLVVESDLDGAGRAKATLAVEQIANALAPSNFPASNPTAAKEAFDTGGASILRGGRNVVRDAMSNSGRPLQVDRSAYALGQHLALTPGRVVFRNRLAEVIQYEPRTDKSYATPMIFVPPWINKYYLFDLHPGRSLIDWAVHYGHTSFAISYRNPDESVGTITLDDYLTEGPVAAMAAVADITGSAAVNLTGFGLGGTMAAVAAAWQAGSDGPRVESLTLLNSLLDFTDPGPLGLAADAAALARLERLGQAAGGRGLVPGGTVAATFDAVRAHPLMWRYLVNDWMLGREPPASQVMSWNADVTRVPALALASFVRTFYLDNRFATGGLALGGRSLSLSAVKAGAYVVAGRTDQLTPWQSAYASARHLCGPTRFILADGGHVGSVLAAPGRPTSHLAGDGPLPASADAWLPGAQEVPGSWWSDWITWLSTRSGKLRRPPSVGNHNHRILADAPGRYVWQR</sequence>